<protein>
    <submittedName>
        <fullName evidence="2">Unannotated protein</fullName>
    </submittedName>
</protein>
<sequence length="55" mass="5524">MVTPRVSSAEITGPTGRSYDLASPSKCISPVARAATGGKKRITVPALPTSTLAGP</sequence>
<dbReference type="AlphaFoldDB" id="A0A6J6Q9D4"/>
<gene>
    <name evidence="2" type="ORF">UFOPK2598_00962</name>
</gene>
<proteinExistence type="predicted"/>
<feature type="region of interest" description="Disordered" evidence="1">
    <location>
        <begin position="1"/>
        <end position="22"/>
    </location>
</feature>
<accession>A0A6J6Q9D4</accession>
<organism evidence="2">
    <name type="scientific">freshwater metagenome</name>
    <dbReference type="NCBI Taxonomy" id="449393"/>
    <lineage>
        <taxon>unclassified sequences</taxon>
        <taxon>metagenomes</taxon>
        <taxon>ecological metagenomes</taxon>
    </lineage>
</organism>
<feature type="compositionally biased region" description="Polar residues" evidence="1">
    <location>
        <begin position="1"/>
        <end position="10"/>
    </location>
</feature>
<name>A0A6J6Q9D4_9ZZZZ</name>
<evidence type="ECO:0000313" key="2">
    <source>
        <dbReference type="EMBL" id="CAB4708361.1"/>
    </source>
</evidence>
<reference evidence="2" key="1">
    <citation type="submission" date="2020-05" db="EMBL/GenBank/DDBJ databases">
        <authorList>
            <person name="Chiriac C."/>
            <person name="Salcher M."/>
            <person name="Ghai R."/>
            <person name="Kavagutti S V."/>
        </authorList>
    </citation>
    <scope>NUCLEOTIDE SEQUENCE</scope>
</reference>
<dbReference type="EMBL" id="CAEZXV010000117">
    <property type="protein sequence ID" value="CAB4708361.1"/>
    <property type="molecule type" value="Genomic_DNA"/>
</dbReference>
<evidence type="ECO:0000256" key="1">
    <source>
        <dbReference type="SAM" id="MobiDB-lite"/>
    </source>
</evidence>